<dbReference type="EMBL" id="MU273580">
    <property type="protein sequence ID" value="KAI0031437.1"/>
    <property type="molecule type" value="Genomic_DNA"/>
</dbReference>
<name>A0ACB8QIE0_9AGAM</name>
<reference evidence="1" key="1">
    <citation type="submission" date="2021-02" db="EMBL/GenBank/DDBJ databases">
        <authorList>
            <consortium name="DOE Joint Genome Institute"/>
            <person name="Ahrendt S."/>
            <person name="Looney B.P."/>
            <person name="Miyauchi S."/>
            <person name="Morin E."/>
            <person name="Drula E."/>
            <person name="Courty P.E."/>
            <person name="Chicoki N."/>
            <person name="Fauchery L."/>
            <person name="Kohler A."/>
            <person name="Kuo A."/>
            <person name="Labutti K."/>
            <person name="Pangilinan J."/>
            <person name="Lipzen A."/>
            <person name="Riley R."/>
            <person name="Andreopoulos W."/>
            <person name="He G."/>
            <person name="Johnson J."/>
            <person name="Barry K.W."/>
            <person name="Grigoriev I.V."/>
            <person name="Nagy L."/>
            <person name="Hibbett D."/>
            <person name="Henrissat B."/>
            <person name="Matheny P.B."/>
            <person name="Labbe J."/>
            <person name="Martin F."/>
        </authorList>
    </citation>
    <scope>NUCLEOTIDE SEQUENCE</scope>
    <source>
        <strain evidence="1">EC-137</strain>
    </source>
</reference>
<evidence type="ECO:0000313" key="2">
    <source>
        <dbReference type="Proteomes" id="UP000814128"/>
    </source>
</evidence>
<proteinExistence type="predicted"/>
<comment type="caution">
    <text evidence="1">The sequence shown here is derived from an EMBL/GenBank/DDBJ whole genome shotgun (WGS) entry which is preliminary data.</text>
</comment>
<organism evidence="1 2">
    <name type="scientific">Vararia minispora EC-137</name>
    <dbReference type="NCBI Taxonomy" id="1314806"/>
    <lineage>
        <taxon>Eukaryota</taxon>
        <taxon>Fungi</taxon>
        <taxon>Dikarya</taxon>
        <taxon>Basidiomycota</taxon>
        <taxon>Agaricomycotina</taxon>
        <taxon>Agaricomycetes</taxon>
        <taxon>Russulales</taxon>
        <taxon>Lachnocladiaceae</taxon>
        <taxon>Vararia</taxon>
    </lineage>
</organism>
<evidence type="ECO:0000313" key="1">
    <source>
        <dbReference type="EMBL" id="KAI0031437.1"/>
    </source>
</evidence>
<gene>
    <name evidence="1" type="ORF">K488DRAFT_52046</name>
</gene>
<dbReference type="Proteomes" id="UP000814128">
    <property type="component" value="Unassembled WGS sequence"/>
</dbReference>
<protein>
    <submittedName>
        <fullName evidence="1">Uncharacterized protein</fullName>
    </submittedName>
</protein>
<keyword evidence="2" id="KW-1185">Reference proteome</keyword>
<accession>A0ACB8QIE0</accession>
<feature type="non-terminal residue" evidence="1">
    <location>
        <position position="1"/>
    </location>
</feature>
<reference evidence="1" key="2">
    <citation type="journal article" date="2022" name="New Phytol.">
        <title>Evolutionary transition to the ectomycorrhizal habit in the genomes of a hyperdiverse lineage of mushroom-forming fungi.</title>
        <authorList>
            <person name="Looney B."/>
            <person name="Miyauchi S."/>
            <person name="Morin E."/>
            <person name="Drula E."/>
            <person name="Courty P.E."/>
            <person name="Kohler A."/>
            <person name="Kuo A."/>
            <person name="LaButti K."/>
            <person name="Pangilinan J."/>
            <person name="Lipzen A."/>
            <person name="Riley R."/>
            <person name="Andreopoulos W."/>
            <person name="He G."/>
            <person name="Johnson J."/>
            <person name="Nolan M."/>
            <person name="Tritt A."/>
            <person name="Barry K.W."/>
            <person name="Grigoriev I.V."/>
            <person name="Nagy L.G."/>
            <person name="Hibbett D."/>
            <person name="Henrissat B."/>
            <person name="Matheny P.B."/>
            <person name="Labbe J."/>
            <person name="Martin F.M."/>
        </authorList>
    </citation>
    <scope>NUCLEOTIDE SEQUENCE</scope>
    <source>
        <strain evidence="1">EC-137</strain>
    </source>
</reference>
<sequence length="168" mass="18581">VNSLSPTPVSSPSRSTVQSRGRTYSVKILGERKVLAKTEFPNANPPLHTPPRVQNDQQDDEDADSVTTKRAKRAPITPRDEKRICGLCQDPSVASLLNIYDDHGDLDSKVFSNSPMKQGRAQVQRSGSTLRQLLGDPELLEVEHRNSTAEGDISWAERFLRYGPESLG</sequence>